<organism evidence="1 2">
    <name type="scientific">Candidatus Anaerobiospirillum pullicola</name>
    <dbReference type="NCBI Taxonomy" id="2838451"/>
    <lineage>
        <taxon>Bacteria</taxon>
        <taxon>Pseudomonadati</taxon>
        <taxon>Pseudomonadota</taxon>
        <taxon>Gammaproteobacteria</taxon>
        <taxon>Aeromonadales</taxon>
        <taxon>Succinivibrionaceae</taxon>
        <taxon>Anaerobiospirillum</taxon>
    </lineage>
</organism>
<dbReference type="Proteomes" id="UP000733611">
    <property type="component" value="Unassembled WGS sequence"/>
</dbReference>
<name>A0A948X0D1_9GAMM</name>
<evidence type="ECO:0000313" key="1">
    <source>
        <dbReference type="EMBL" id="MBU3845084.1"/>
    </source>
</evidence>
<proteinExistence type="predicted"/>
<accession>A0A948X0D1</accession>
<reference evidence="1" key="1">
    <citation type="journal article" date="2021" name="PeerJ">
        <title>Extensive microbial diversity within the chicken gut microbiome revealed by metagenomics and culture.</title>
        <authorList>
            <person name="Gilroy R."/>
            <person name="Ravi A."/>
            <person name="Getino M."/>
            <person name="Pursley I."/>
            <person name="Horton D.L."/>
            <person name="Alikhan N.F."/>
            <person name="Baker D."/>
            <person name="Gharbi K."/>
            <person name="Hall N."/>
            <person name="Watson M."/>
            <person name="Adriaenssens E.M."/>
            <person name="Foster-Nyarko E."/>
            <person name="Jarju S."/>
            <person name="Secka A."/>
            <person name="Antonio M."/>
            <person name="Oren A."/>
            <person name="Chaudhuri R.R."/>
            <person name="La Ragione R."/>
            <person name="Hildebrand F."/>
            <person name="Pallen M.J."/>
        </authorList>
    </citation>
    <scope>NUCLEOTIDE SEQUENCE</scope>
    <source>
        <strain evidence="1">378</strain>
    </source>
</reference>
<reference evidence="1" key="2">
    <citation type="submission" date="2021-04" db="EMBL/GenBank/DDBJ databases">
        <authorList>
            <person name="Gilroy R."/>
        </authorList>
    </citation>
    <scope>NUCLEOTIDE SEQUENCE</scope>
    <source>
        <strain evidence="1">378</strain>
    </source>
</reference>
<dbReference type="EMBL" id="JAHLFE010000193">
    <property type="protein sequence ID" value="MBU3845084.1"/>
    <property type="molecule type" value="Genomic_DNA"/>
</dbReference>
<protein>
    <submittedName>
        <fullName evidence="1">Uncharacterized protein</fullName>
    </submittedName>
</protein>
<comment type="caution">
    <text evidence="1">The sequence shown here is derived from an EMBL/GenBank/DDBJ whole genome shotgun (WGS) entry which is preliminary data.</text>
</comment>
<dbReference type="AlphaFoldDB" id="A0A948X0D1"/>
<gene>
    <name evidence="1" type="ORF">H9847_09540</name>
</gene>
<evidence type="ECO:0000313" key="2">
    <source>
        <dbReference type="Proteomes" id="UP000733611"/>
    </source>
</evidence>
<sequence length="138" mass="15461">MLQHQLATVSISATAATTPEPFASDLTTAGTDANTTKTKLMRKLRNESNRLFSQLFSLCGKEQDALVTFMQCESSQMAQVIIFNFEPLLEERQLDLLHYISAHGCSKPLLLRRLCTVLRQRAFLENCSIFRSASSSDN</sequence>